<reference evidence="6 7" key="1">
    <citation type="submission" date="2020-02" db="EMBL/GenBank/DDBJ databases">
        <title>Complete genome sequence of Pseudomonas multiresinivorans ORNL1.</title>
        <authorList>
            <person name="Podar M."/>
        </authorList>
    </citation>
    <scope>NUCLEOTIDE SEQUENCE [LARGE SCALE GENOMIC DNA]</scope>
    <source>
        <strain evidence="7">populi</strain>
    </source>
</reference>
<protein>
    <submittedName>
        <fullName evidence="6">GFA family protein</fullName>
    </submittedName>
</protein>
<dbReference type="PANTHER" id="PTHR33337">
    <property type="entry name" value="GFA DOMAIN-CONTAINING PROTEIN"/>
    <property type="match status" value="1"/>
</dbReference>
<dbReference type="GO" id="GO:0046872">
    <property type="term" value="F:metal ion binding"/>
    <property type="evidence" value="ECO:0007669"/>
    <property type="project" value="UniProtKB-KW"/>
</dbReference>
<comment type="similarity">
    <text evidence="1">Belongs to the Gfa family.</text>
</comment>
<keyword evidence="2" id="KW-0479">Metal-binding</keyword>
<dbReference type="AlphaFoldDB" id="A0A7Z3BMK2"/>
<dbReference type="PROSITE" id="PS51891">
    <property type="entry name" value="CENP_V_GFA"/>
    <property type="match status" value="1"/>
</dbReference>
<dbReference type="InterPro" id="IPR011057">
    <property type="entry name" value="Mss4-like_sf"/>
</dbReference>
<feature type="domain" description="CENP-V/GFA" evidence="5">
    <location>
        <begin position="2"/>
        <end position="119"/>
    </location>
</feature>
<organism evidence="6 7">
    <name type="scientific">Pseudomonas multiresinivorans</name>
    <dbReference type="NCBI Taxonomy" id="95301"/>
    <lineage>
        <taxon>Bacteria</taxon>
        <taxon>Pseudomonadati</taxon>
        <taxon>Pseudomonadota</taxon>
        <taxon>Gammaproteobacteria</taxon>
        <taxon>Pseudomonadales</taxon>
        <taxon>Pseudomonadaceae</taxon>
        <taxon>Pseudomonas</taxon>
    </lineage>
</organism>
<sequence length="133" mass="14643">MHSGGCLCGAVRFEIDGELAPVQVCHCSQCRKAQGGPFATNIPVDRAAFRLLSGESQLREFRATPNKKRVFCSTCGSPIYSARDALPETLRVRAGTLDEPVRTKLEAHYYVASRASWWPLEDNLPRHEGAKPG</sequence>
<keyword evidence="7" id="KW-1185">Reference proteome</keyword>
<dbReference type="InterPro" id="IPR006913">
    <property type="entry name" value="CENP-V/GFA"/>
</dbReference>
<keyword evidence="4" id="KW-0456">Lyase</keyword>
<dbReference type="RefSeq" id="WP_169939407.1">
    <property type="nucleotide sequence ID" value="NZ_CP048833.1"/>
</dbReference>
<dbReference type="Proteomes" id="UP000502549">
    <property type="component" value="Chromosome"/>
</dbReference>
<evidence type="ECO:0000313" key="7">
    <source>
        <dbReference type="Proteomes" id="UP000502549"/>
    </source>
</evidence>
<dbReference type="GO" id="GO:0016846">
    <property type="term" value="F:carbon-sulfur lyase activity"/>
    <property type="evidence" value="ECO:0007669"/>
    <property type="project" value="InterPro"/>
</dbReference>
<evidence type="ECO:0000256" key="4">
    <source>
        <dbReference type="ARBA" id="ARBA00023239"/>
    </source>
</evidence>
<dbReference type="EMBL" id="CP048833">
    <property type="protein sequence ID" value="QJP09699.1"/>
    <property type="molecule type" value="Genomic_DNA"/>
</dbReference>
<evidence type="ECO:0000256" key="3">
    <source>
        <dbReference type="ARBA" id="ARBA00022833"/>
    </source>
</evidence>
<proteinExistence type="inferred from homology"/>
<accession>A0A7Z3BMK2</accession>
<evidence type="ECO:0000313" key="6">
    <source>
        <dbReference type="EMBL" id="QJP09699.1"/>
    </source>
</evidence>
<name>A0A7Z3BMK2_9PSED</name>
<dbReference type="KEGG" id="pmui:G4G71_18060"/>
<evidence type="ECO:0000256" key="2">
    <source>
        <dbReference type="ARBA" id="ARBA00022723"/>
    </source>
</evidence>
<dbReference type="SUPFAM" id="SSF51316">
    <property type="entry name" value="Mss4-like"/>
    <property type="match status" value="1"/>
</dbReference>
<dbReference type="Pfam" id="PF04828">
    <property type="entry name" value="GFA"/>
    <property type="match status" value="1"/>
</dbReference>
<gene>
    <name evidence="6" type="ORF">G4G71_18060</name>
</gene>
<dbReference type="Gene3D" id="3.90.1590.10">
    <property type="entry name" value="glutathione-dependent formaldehyde- activating enzyme (gfa)"/>
    <property type="match status" value="1"/>
</dbReference>
<dbReference type="PANTHER" id="PTHR33337:SF40">
    <property type="entry name" value="CENP-V_GFA DOMAIN-CONTAINING PROTEIN-RELATED"/>
    <property type="match status" value="1"/>
</dbReference>
<evidence type="ECO:0000256" key="1">
    <source>
        <dbReference type="ARBA" id="ARBA00005495"/>
    </source>
</evidence>
<keyword evidence="3" id="KW-0862">Zinc</keyword>
<evidence type="ECO:0000259" key="5">
    <source>
        <dbReference type="PROSITE" id="PS51891"/>
    </source>
</evidence>